<dbReference type="InterPro" id="IPR011990">
    <property type="entry name" value="TPR-like_helical_dom_sf"/>
</dbReference>
<keyword evidence="1" id="KW-0802">TPR repeat</keyword>
<dbReference type="OrthoDB" id="290946at2"/>
<gene>
    <name evidence="2" type="ORF">SAMN02745119_00146</name>
</gene>
<accession>A0A1T4JXM4</accession>
<dbReference type="RefSeq" id="WP_078788463.1">
    <property type="nucleotide sequence ID" value="NZ_FUWR01000001.1"/>
</dbReference>
<sequence length="393" mass="43414">MSSLFDQSSDAIFSGALSAQSQRTNLANYALQQAAYHLQNNNNESAIKEFKKALAFDPENDTAHTYLGNIYLSQDKTKEAIKEFKESVRLQPLSVNSLVNLGNAYLQDKNYTEAEKSLKKAARMDPLNPVPDYTLGHLYLNTDRLNEAEAQFRKAEKISPRDGNVFYSLGTLYNKQGKYEEAAKNLEKALTLKKNFSSANYELGVAYHGMGETDKAQEQLSILNSTDYSLAQDLKYVINKPKIVSMDTAKSGGFVELLGAGTPLWALDPTLLEPDSSKEFSITFTFSEKMDIASVSNPLNWSITRAKGGTAGYYNNTMPVTSKEASIPKFPLSVTYNDLTNEATIKFRLNQNSDGTATIDPSHLVFSFKGKDASGRSMDSSADEIDGYALKAF</sequence>
<dbReference type="STRING" id="115783.SAMN02745119_00146"/>
<dbReference type="Proteomes" id="UP000190102">
    <property type="component" value="Unassembled WGS sequence"/>
</dbReference>
<dbReference type="Pfam" id="PF13414">
    <property type="entry name" value="TPR_11"/>
    <property type="match status" value="2"/>
</dbReference>
<keyword evidence="3" id="KW-1185">Reference proteome</keyword>
<dbReference type="SMART" id="SM00028">
    <property type="entry name" value="TPR"/>
    <property type="match status" value="5"/>
</dbReference>
<feature type="repeat" description="TPR" evidence="1">
    <location>
        <begin position="163"/>
        <end position="196"/>
    </location>
</feature>
<dbReference type="EMBL" id="FUWR01000001">
    <property type="protein sequence ID" value="SJZ34859.1"/>
    <property type="molecule type" value="Genomic_DNA"/>
</dbReference>
<name>A0A1T4JXM4_9BACT</name>
<organism evidence="2 3">
    <name type="scientific">Trichlorobacter thiogenes</name>
    <dbReference type="NCBI Taxonomy" id="115783"/>
    <lineage>
        <taxon>Bacteria</taxon>
        <taxon>Pseudomonadati</taxon>
        <taxon>Thermodesulfobacteriota</taxon>
        <taxon>Desulfuromonadia</taxon>
        <taxon>Geobacterales</taxon>
        <taxon>Geobacteraceae</taxon>
        <taxon>Trichlorobacter</taxon>
    </lineage>
</organism>
<dbReference type="Gene3D" id="1.25.40.10">
    <property type="entry name" value="Tetratricopeptide repeat domain"/>
    <property type="match status" value="1"/>
</dbReference>
<dbReference type="InterPro" id="IPR019734">
    <property type="entry name" value="TPR_rpt"/>
</dbReference>
<dbReference type="Pfam" id="PF14559">
    <property type="entry name" value="TPR_19"/>
    <property type="match status" value="1"/>
</dbReference>
<evidence type="ECO:0000313" key="3">
    <source>
        <dbReference type="Proteomes" id="UP000190102"/>
    </source>
</evidence>
<dbReference type="PROSITE" id="PS50293">
    <property type="entry name" value="TPR_REGION"/>
    <property type="match status" value="2"/>
</dbReference>
<feature type="repeat" description="TPR" evidence="1">
    <location>
        <begin position="95"/>
        <end position="128"/>
    </location>
</feature>
<dbReference type="PANTHER" id="PTHR12558:SF13">
    <property type="entry name" value="CELL DIVISION CYCLE PROTEIN 27 HOMOLOG"/>
    <property type="match status" value="1"/>
</dbReference>
<reference evidence="3" key="1">
    <citation type="submission" date="2017-02" db="EMBL/GenBank/DDBJ databases">
        <authorList>
            <person name="Varghese N."/>
            <person name="Submissions S."/>
        </authorList>
    </citation>
    <scope>NUCLEOTIDE SEQUENCE [LARGE SCALE GENOMIC DNA]</scope>
    <source>
        <strain evidence="3">ATCC BAA-34</strain>
    </source>
</reference>
<proteinExistence type="predicted"/>
<protein>
    <submittedName>
        <fullName evidence="2">Tetratricopeptide repeat-containing protein</fullName>
    </submittedName>
</protein>
<evidence type="ECO:0000313" key="2">
    <source>
        <dbReference type="EMBL" id="SJZ34859.1"/>
    </source>
</evidence>
<dbReference type="AlphaFoldDB" id="A0A1T4JXM4"/>
<feature type="repeat" description="TPR" evidence="1">
    <location>
        <begin position="27"/>
        <end position="60"/>
    </location>
</feature>
<feature type="repeat" description="TPR" evidence="1">
    <location>
        <begin position="129"/>
        <end position="162"/>
    </location>
</feature>
<dbReference type="PANTHER" id="PTHR12558">
    <property type="entry name" value="CELL DIVISION CYCLE 16,23,27"/>
    <property type="match status" value="1"/>
</dbReference>
<feature type="repeat" description="TPR" evidence="1">
    <location>
        <begin position="61"/>
        <end position="94"/>
    </location>
</feature>
<dbReference type="PROSITE" id="PS50005">
    <property type="entry name" value="TPR"/>
    <property type="match status" value="5"/>
</dbReference>
<evidence type="ECO:0000256" key="1">
    <source>
        <dbReference type="PROSITE-ProRule" id="PRU00339"/>
    </source>
</evidence>
<dbReference type="SUPFAM" id="SSF48452">
    <property type="entry name" value="TPR-like"/>
    <property type="match status" value="1"/>
</dbReference>